<keyword evidence="6" id="KW-1185">Reference proteome</keyword>
<evidence type="ECO:0000256" key="4">
    <source>
        <dbReference type="SAM" id="SignalP"/>
    </source>
</evidence>
<keyword evidence="4" id="KW-0732">Signal</keyword>
<accession>A0AAV2R169</accession>
<gene>
    <name evidence="5" type="ORF">MNOR_LOCUS17719</name>
</gene>
<proteinExistence type="predicted"/>
<dbReference type="GO" id="GO:0008010">
    <property type="term" value="F:structural constituent of chitin-based larval cuticle"/>
    <property type="evidence" value="ECO:0007669"/>
    <property type="project" value="TreeGrafter"/>
</dbReference>
<dbReference type="InterPro" id="IPR050468">
    <property type="entry name" value="Cuticle_Struct_Prot"/>
</dbReference>
<reference evidence="5 6" key="1">
    <citation type="submission" date="2024-05" db="EMBL/GenBank/DDBJ databases">
        <authorList>
            <person name="Wallberg A."/>
        </authorList>
    </citation>
    <scope>NUCLEOTIDE SEQUENCE [LARGE SCALE GENOMIC DNA]</scope>
</reference>
<evidence type="ECO:0000256" key="3">
    <source>
        <dbReference type="SAM" id="MobiDB-lite"/>
    </source>
</evidence>
<feature type="region of interest" description="Disordered" evidence="3">
    <location>
        <begin position="135"/>
        <end position="197"/>
    </location>
</feature>
<organism evidence="5 6">
    <name type="scientific">Meganyctiphanes norvegica</name>
    <name type="common">Northern krill</name>
    <name type="synonym">Thysanopoda norvegica</name>
    <dbReference type="NCBI Taxonomy" id="48144"/>
    <lineage>
        <taxon>Eukaryota</taxon>
        <taxon>Metazoa</taxon>
        <taxon>Ecdysozoa</taxon>
        <taxon>Arthropoda</taxon>
        <taxon>Crustacea</taxon>
        <taxon>Multicrustacea</taxon>
        <taxon>Malacostraca</taxon>
        <taxon>Eumalacostraca</taxon>
        <taxon>Eucarida</taxon>
        <taxon>Euphausiacea</taxon>
        <taxon>Euphausiidae</taxon>
        <taxon>Meganyctiphanes</taxon>
    </lineage>
</organism>
<dbReference type="PROSITE" id="PS00233">
    <property type="entry name" value="CHIT_BIND_RR_1"/>
    <property type="match status" value="1"/>
</dbReference>
<evidence type="ECO:0000256" key="1">
    <source>
        <dbReference type="ARBA" id="ARBA00022460"/>
    </source>
</evidence>
<feature type="chain" id="PRO_5043517105" evidence="4">
    <location>
        <begin position="17"/>
        <end position="197"/>
    </location>
</feature>
<dbReference type="Proteomes" id="UP001497623">
    <property type="component" value="Unassembled WGS sequence"/>
</dbReference>
<evidence type="ECO:0000313" key="6">
    <source>
        <dbReference type="Proteomes" id="UP001497623"/>
    </source>
</evidence>
<protein>
    <submittedName>
        <fullName evidence="5">Uncharacterized protein</fullName>
    </submittedName>
</protein>
<dbReference type="InterPro" id="IPR000618">
    <property type="entry name" value="Insect_cuticle"/>
</dbReference>
<dbReference type="Pfam" id="PF00379">
    <property type="entry name" value="Chitin_bind_4"/>
    <property type="match status" value="1"/>
</dbReference>
<dbReference type="PANTHER" id="PTHR10380">
    <property type="entry name" value="CUTICLE PROTEIN"/>
    <property type="match status" value="1"/>
</dbReference>
<feature type="compositionally biased region" description="Acidic residues" evidence="3">
    <location>
        <begin position="138"/>
        <end position="183"/>
    </location>
</feature>
<dbReference type="InterPro" id="IPR031311">
    <property type="entry name" value="CHIT_BIND_RR_consensus"/>
</dbReference>
<dbReference type="PROSITE" id="PS51155">
    <property type="entry name" value="CHIT_BIND_RR_2"/>
    <property type="match status" value="1"/>
</dbReference>
<dbReference type="GO" id="GO:0062129">
    <property type="term" value="C:chitin-based extracellular matrix"/>
    <property type="evidence" value="ECO:0007669"/>
    <property type="project" value="TreeGrafter"/>
</dbReference>
<evidence type="ECO:0000313" key="5">
    <source>
        <dbReference type="EMBL" id="CAL4104133.1"/>
    </source>
</evidence>
<dbReference type="AlphaFoldDB" id="A0AAV2R169"/>
<feature type="signal peptide" evidence="4">
    <location>
        <begin position="1"/>
        <end position="16"/>
    </location>
</feature>
<sequence length="197" mass="22179">MKIAVIVALLVGVAVADNKPSYTLSQDSVEQLLLRNFQGFRNEVDDHTGDGTYKFVYHVGDSEREEVRSESGEVSGRFAFVAPEGHEVEAKYEADEEGFRVESEALPLVPEDTDDVKAAKAEFFDAYEKALEAAGSYEYEEYEEDSDESSEESSEESYESYEDSDESSEESSEESDESSEEESSNNRFRFVPIPYQN</sequence>
<dbReference type="PANTHER" id="PTHR10380:SF173">
    <property type="entry name" value="CUTICULAR PROTEIN 47EF, ISOFORM C-RELATED"/>
    <property type="match status" value="1"/>
</dbReference>
<name>A0AAV2R169_MEGNR</name>
<evidence type="ECO:0000256" key="2">
    <source>
        <dbReference type="PROSITE-ProRule" id="PRU00497"/>
    </source>
</evidence>
<dbReference type="EMBL" id="CAXKWB010012301">
    <property type="protein sequence ID" value="CAL4104133.1"/>
    <property type="molecule type" value="Genomic_DNA"/>
</dbReference>
<keyword evidence="1 2" id="KW-0193">Cuticle</keyword>
<comment type="caution">
    <text evidence="5">The sequence shown here is derived from an EMBL/GenBank/DDBJ whole genome shotgun (WGS) entry which is preliminary data.</text>
</comment>